<dbReference type="Proteomes" id="UP000182427">
    <property type="component" value="Chromosome I"/>
</dbReference>
<dbReference type="EMBL" id="LT629690">
    <property type="protein sequence ID" value="SDF28844.1"/>
    <property type="molecule type" value="Genomic_DNA"/>
</dbReference>
<dbReference type="SUPFAM" id="SSF52518">
    <property type="entry name" value="Thiamin diphosphate-binding fold (THDP-binding)"/>
    <property type="match status" value="1"/>
</dbReference>
<sequence length="226" mass="23975">MGKPPISDAAMRKMYETMKALRSAKRDTSTWTGVARNVKAAATAEPESLLAGILSQLHRRDTVVTAGELPLLKTAVESYFPISVASLHTVVCNGSTEECASVAAGMALRSMDATRDPKPVTVVLLQDFPALLGTLKLMESNDLPLLVIAKGEAESRAIAEKRMKSTQVPILPVDAADAVAVCRVMQESLLRARNGWGGSVIHAIAVPGASDSVAGMEERLRARGLV</sequence>
<dbReference type="OrthoDB" id="119428at2"/>
<keyword evidence="2" id="KW-1185">Reference proteome</keyword>
<dbReference type="AlphaFoldDB" id="A0A1G7JVI8"/>
<organism evidence="1 2">
    <name type="scientific">Terriglobus roseus</name>
    <dbReference type="NCBI Taxonomy" id="392734"/>
    <lineage>
        <taxon>Bacteria</taxon>
        <taxon>Pseudomonadati</taxon>
        <taxon>Acidobacteriota</taxon>
        <taxon>Terriglobia</taxon>
        <taxon>Terriglobales</taxon>
        <taxon>Acidobacteriaceae</taxon>
        <taxon>Terriglobus</taxon>
    </lineage>
</organism>
<dbReference type="InterPro" id="IPR029061">
    <property type="entry name" value="THDP-binding"/>
</dbReference>
<reference evidence="1 2" key="1">
    <citation type="submission" date="2016-10" db="EMBL/GenBank/DDBJ databases">
        <authorList>
            <person name="de Groot N.N."/>
        </authorList>
    </citation>
    <scope>NUCLEOTIDE SEQUENCE [LARGE SCALE GENOMIC DNA]</scope>
    <source>
        <strain evidence="1 2">GAS232</strain>
    </source>
</reference>
<gene>
    <name evidence="1" type="ORF">SAMN05444167_1960</name>
</gene>
<proteinExistence type="predicted"/>
<accession>A0A1G7JVI8</accession>
<protein>
    <submittedName>
        <fullName evidence="1">Uncharacterized protein</fullName>
    </submittedName>
</protein>
<evidence type="ECO:0000313" key="1">
    <source>
        <dbReference type="EMBL" id="SDF28844.1"/>
    </source>
</evidence>
<name>A0A1G7JVI8_9BACT</name>
<evidence type="ECO:0000313" key="2">
    <source>
        <dbReference type="Proteomes" id="UP000182427"/>
    </source>
</evidence>
<dbReference type="RefSeq" id="WP_083344972.1">
    <property type="nucleotide sequence ID" value="NZ_LT629690.1"/>
</dbReference>